<dbReference type="Pfam" id="PF19263">
    <property type="entry name" value="DUF5906"/>
    <property type="match status" value="1"/>
</dbReference>
<feature type="non-terminal residue" evidence="2">
    <location>
        <position position="1"/>
    </location>
</feature>
<comment type="caution">
    <text evidence="2">The sequence shown here is derived from an EMBL/GenBank/DDBJ whole genome shotgun (WGS) entry which is preliminary data.</text>
</comment>
<dbReference type="AlphaFoldDB" id="X0V448"/>
<evidence type="ECO:0000259" key="1">
    <source>
        <dbReference type="Pfam" id="PF19263"/>
    </source>
</evidence>
<accession>X0V448</accession>
<dbReference type="EMBL" id="BARS01020954">
    <property type="protein sequence ID" value="GAG12880.1"/>
    <property type="molecule type" value="Genomic_DNA"/>
</dbReference>
<feature type="domain" description="NrS-1 polymerase-like helicase" evidence="1">
    <location>
        <begin position="4"/>
        <end position="81"/>
    </location>
</feature>
<reference evidence="2" key="1">
    <citation type="journal article" date="2014" name="Front. Microbiol.">
        <title>High frequency of phylogenetically diverse reductive dehalogenase-homologous genes in deep subseafloor sedimentary metagenomes.</title>
        <authorList>
            <person name="Kawai M."/>
            <person name="Futagami T."/>
            <person name="Toyoda A."/>
            <person name="Takaki Y."/>
            <person name="Nishi S."/>
            <person name="Hori S."/>
            <person name="Arai W."/>
            <person name="Tsubouchi T."/>
            <person name="Morono Y."/>
            <person name="Uchiyama I."/>
            <person name="Ito T."/>
            <person name="Fujiyama A."/>
            <person name="Inagaki F."/>
            <person name="Takami H."/>
        </authorList>
    </citation>
    <scope>NUCLEOTIDE SEQUENCE</scope>
    <source>
        <strain evidence="2">Expedition CK06-06</strain>
    </source>
</reference>
<dbReference type="InterPro" id="IPR045455">
    <property type="entry name" value="NrS-1_pol-like_helicase"/>
</dbReference>
<proteinExistence type="predicted"/>
<organism evidence="2">
    <name type="scientific">marine sediment metagenome</name>
    <dbReference type="NCBI Taxonomy" id="412755"/>
    <lineage>
        <taxon>unclassified sequences</taxon>
        <taxon>metagenomes</taxon>
        <taxon>ecological metagenomes</taxon>
    </lineage>
</organism>
<sequence length="256" mass="29716">SLSSGFTDYLENTKLLTMEELNLSGQGFWIANKLKPLQAAPPKSLTVNPKYGKKYQIPNIVNIVAYSNYDLPVKLEQNQRRWYVIKSEAPKLESMPWYTYNRFNEMQSDGAIDQILSYLNRRDISSFNHSGSAPRSDAAESMEMNSITGYRDLAPTIREIEWLELTDLREVKQRLEFEVGRSKFNEDAYLRKILGSLGWVNLGICMKVNGRSVRPWATVRGDLYKQMKQADIRRIWSKRDDNSQITRSELNKDDEQ</sequence>
<evidence type="ECO:0000313" key="2">
    <source>
        <dbReference type="EMBL" id="GAG12880.1"/>
    </source>
</evidence>
<protein>
    <recommendedName>
        <fullName evidence="1">NrS-1 polymerase-like helicase domain-containing protein</fullName>
    </recommendedName>
</protein>
<name>X0V448_9ZZZZ</name>
<gene>
    <name evidence="2" type="ORF">S01H1_33732</name>
</gene>